<accession>A0A4Y3LZR5</accession>
<keyword evidence="4" id="KW-1185">Reference proteome</keyword>
<dbReference type="STRING" id="586239.AD943_03520"/>
<dbReference type="InterPro" id="IPR038157">
    <property type="entry name" value="FeoA_core_dom"/>
</dbReference>
<dbReference type="Gene3D" id="2.30.30.90">
    <property type="match status" value="1"/>
</dbReference>
<feature type="domain" description="Ferrous iron transporter FeoA-like" evidence="2">
    <location>
        <begin position="19"/>
        <end position="95"/>
    </location>
</feature>
<keyword evidence="1" id="KW-0408">Iron</keyword>
<comment type="caution">
    <text evidence="3">The sequence shown here is derived from an EMBL/GenBank/DDBJ whole genome shotgun (WGS) entry which is preliminary data.</text>
</comment>
<dbReference type="InterPro" id="IPR007167">
    <property type="entry name" value="Fe-transptr_FeoA-like"/>
</dbReference>
<gene>
    <name evidence="3" type="ORF">GRO01_00460</name>
</gene>
<dbReference type="Proteomes" id="UP000320772">
    <property type="component" value="Unassembled WGS sequence"/>
</dbReference>
<dbReference type="SUPFAM" id="SSF50037">
    <property type="entry name" value="C-terminal domain of transcriptional repressors"/>
    <property type="match status" value="1"/>
</dbReference>
<reference evidence="3 4" key="1">
    <citation type="submission" date="2019-06" db="EMBL/GenBank/DDBJ databases">
        <title>Whole genome shotgun sequence of Gluconobacter roseus NBRC 3990.</title>
        <authorList>
            <person name="Hosoyama A."/>
            <person name="Uohara A."/>
            <person name="Ohji S."/>
            <person name="Ichikawa N."/>
        </authorList>
    </citation>
    <scope>NUCLEOTIDE SEQUENCE [LARGE SCALE GENOMIC DNA]</scope>
    <source>
        <strain evidence="3 4">NBRC 3990</strain>
    </source>
</reference>
<proteinExistence type="predicted"/>
<sequence length="97" mass="10434">MKVGAISRRHIHRGTELMLYLDTLPKGGHAVIEKIEQRAPLDPIATRLGELGFVPGEAVQVVATGPMGRDPIAVRLGTSRFALRRGEAARVGLRAVS</sequence>
<dbReference type="AlphaFoldDB" id="A0A4Y3LZR5"/>
<organism evidence="3 4">
    <name type="scientific">Gluconobacter roseus NBRC 3990</name>
    <dbReference type="NCBI Taxonomy" id="1307950"/>
    <lineage>
        <taxon>Bacteria</taxon>
        <taxon>Pseudomonadati</taxon>
        <taxon>Pseudomonadota</taxon>
        <taxon>Alphaproteobacteria</taxon>
        <taxon>Acetobacterales</taxon>
        <taxon>Acetobacteraceae</taxon>
        <taxon>Gluconobacter</taxon>
    </lineage>
</organism>
<evidence type="ECO:0000259" key="2">
    <source>
        <dbReference type="SMART" id="SM00899"/>
    </source>
</evidence>
<evidence type="ECO:0000313" key="4">
    <source>
        <dbReference type="Proteomes" id="UP000320772"/>
    </source>
</evidence>
<dbReference type="SMART" id="SM00899">
    <property type="entry name" value="FeoA"/>
    <property type="match status" value="1"/>
</dbReference>
<dbReference type="InterPro" id="IPR052713">
    <property type="entry name" value="FeoA"/>
</dbReference>
<dbReference type="Pfam" id="PF04023">
    <property type="entry name" value="FeoA"/>
    <property type="match status" value="1"/>
</dbReference>
<dbReference type="EMBL" id="BJLY01000001">
    <property type="protein sequence ID" value="GEB02470.1"/>
    <property type="molecule type" value="Genomic_DNA"/>
</dbReference>
<dbReference type="PANTHER" id="PTHR42954:SF2">
    <property type="entry name" value="FE(2+) TRANSPORT PROTEIN A"/>
    <property type="match status" value="1"/>
</dbReference>
<dbReference type="PANTHER" id="PTHR42954">
    <property type="entry name" value="FE(2+) TRANSPORT PROTEIN A"/>
    <property type="match status" value="1"/>
</dbReference>
<protein>
    <recommendedName>
        <fullName evidence="2">Ferrous iron transporter FeoA-like domain-containing protein</fullName>
    </recommendedName>
</protein>
<evidence type="ECO:0000256" key="1">
    <source>
        <dbReference type="ARBA" id="ARBA00023004"/>
    </source>
</evidence>
<dbReference type="GO" id="GO:0046914">
    <property type="term" value="F:transition metal ion binding"/>
    <property type="evidence" value="ECO:0007669"/>
    <property type="project" value="InterPro"/>
</dbReference>
<evidence type="ECO:0000313" key="3">
    <source>
        <dbReference type="EMBL" id="GEB02470.1"/>
    </source>
</evidence>
<name>A0A4Y3LZR5_9PROT</name>
<dbReference type="InterPro" id="IPR008988">
    <property type="entry name" value="Transcriptional_repressor_C"/>
</dbReference>